<dbReference type="InterPro" id="IPR022357">
    <property type="entry name" value="MIP_CS"/>
</dbReference>
<protein>
    <submittedName>
        <fullName evidence="8">Aquaporin family protein</fullName>
    </submittedName>
</protein>
<evidence type="ECO:0000256" key="2">
    <source>
        <dbReference type="ARBA" id="ARBA00022448"/>
    </source>
</evidence>
<dbReference type="InterPro" id="IPR000425">
    <property type="entry name" value="MIP"/>
</dbReference>
<feature type="transmembrane region" description="Helical" evidence="7">
    <location>
        <begin position="171"/>
        <end position="191"/>
    </location>
</feature>
<evidence type="ECO:0000256" key="1">
    <source>
        <dbReference type="ARBA" id="ARBA00004141"/>
    </source>
</evidence>
<dbReference type="AlphaFoldDB" id="A0A6P2C596"/>
<keyword evidence="9" id="KW-1185">Reference proteome</keyword>
<keyword evidence="2 6" id="KW-0813">Transport</keyword>
<feature type="transmembrane region" description="Helical" evidence="7">
    <location>
        <begin position="140"/>
        <end position="159"/>
    </location>
</feature>
<evidence type="ECO:0000256" key="5">
    <source>
        <dbReference type="ARBA" id="ARBA00023136"/>
    </source>
</evidence>
<keyword evidence="4 7" id="KW-1133">Transmembrane helix</keyword>
<evidence type="ECO:0000256" key="4">
    <source>
        <dbReference type="ARBA" id="ARBA00022989"/>
    </source>
</evidence>
<dbReference type="PANTHER" id="PTHR45724:SF13">
    <property type="entry name" value="AQUAPORIN NIP1-1-RELATED"/>
    <property type="match status" value="1"/>
</dbReference>
<dbReference type="Gene3D" id="1.20.1080.10">
    <property type="entry name" value="Glycerol uptake facilitator protein"/>
    <property type="match status" value="1"/>
</dbReference>
<dbReference type="GO" id="GO:0016020">
    <property type="term" value="C:membrane"/>
    <property type="evidence" value="ECO:0007669"/>
    <property type="project" value="UniProtKB-SubCell"/>
</dbReference>
<keyword evidence="3 6" id="KW-0812">Transmembrane</keyword>
<feature type="transmembrane region" description="Helical" evidence="7">
    <location>
        <begin position="211"/>
        <end position="236"/>
    </location>
</feature>
<feature type="transmembrane region" description="Helical" evidence="7">
    <location>
        <begin position="97"/>
        <end position="120"/>
    </location>
</feature>
<gene>
    <name evidence="8" type="ORF">EAS64_03125</name>
</gene>
<feature type="transmembrane region" description="Helical" evidence="7">
    <location>
        <begin position="48"/>
        <end position="67"/>
    </location>
</feature>
<evidence type="ECO:0000256" key="6">
    <source>
        <dbReference type="RuleBase" id="RU000477"/>
    </source>
</evidence>
<keyword evidence="5 7" id="KW-0472">Membrane</keyword>
<dbReference type="InterPro" id="IPR023271">
    <property type="entry name" value="Aquaporin-like"/>
</dbReference>
<feature type="transmembrane region" description="Helical" evidence="7">
    <location>
        <begin position="15"/>
        <end position="36"/>
    </location>
</feature>
<dbReference type="SUPFAM" id="SSF81338">
    <property type="entry name" value="Aquaporin-like"/>
    <property type="match status" value="1"/>
</dbReference>
<dbReference type="InterPro" id="IPR034294">
    <property type="entry name" value="Aquaporin_transptr"/>
</dbReference>
<comment type="subcellular location">
    <subcellularLocation>
        <location evidence="1">Membrane</location>
        <topology evidence="1">Multi-pass membrane protein</topology>
    </subcellularLocation>
</comment>
<dbReference type="RefSeq" id="WP_145851183.1">
    <property type="nucleotide sequence ID" value="NZ_RPFW01000001.1"/>
</dbReference>
<proteinExistence type="inferred from homology"/>
<dbReference type="PROSITE" id="PS00221">
    <property type="entry name" value="MIP"/>
    <property type="match status" value="1"/>
</dbReference>
<dbReference type="OrthoDB" id="9807293at2"/>
<evidence type="ECO:0000313" key="9">
    <source>
        <dbReference type="Proteomes" id="UP000460272"/>
    </source>
</evidence>
<reference evidence="8 9" key="1">
    <citation type="submission" date="2018-11" db="EMBL/GenBank/DDBJ databases">
        <title>Trebonia kvetii gen.nov., sp.nov., a novel acidophilic actinobacterium, and proposal of the new actinobacterial family Treboniaceae fam. nov.</title>
        <authorList>
            <person name="Rapoport D."/>
            <person name="Sagova-Mareckova M."/>
            <person name="Sedlacek I."/>
            <person name="Provaznik J."/>
            <person name="Kralova S."/>
            <person name="Pavlinic D."/>
            <person name="Benes V."/>
            <person name="Kopecky J."/>
        </authorList>
    </citation>
    <scope>NUCLEOTIDE SEQUENCE [LARGE SCALE GENOMIC DNA]</scope>
    <source>
        <strain evidence="8 9">15Tr583</strain>
    </source>
</reference>
<sequence>MAAPPTTTQKLLAEGIGTAFLVYVGAGSAAATGVIASGTKVAFSMAQLGIISFAFMLVIVGAVYAIGHISGGHINPAVTLALAVSGKFPWREVPGYVAAQLVGACAGAAAIFLTLGRAATAAAGGGVTKYDAATMGFGRASLIEAIGTFMLVFVIFGVIDHRAVPGWAPMAIGSVVFAIIIILGPATGAAINPARYLGAVFMQSGFGGTVSWAQVPAYLIGELAGGVLGGLAYVFIGRVRTDAAMTSLAPTVDSVTGDSVPEELSGATS</sequence>
<dbReference type="GO" id="GO:0015267">
    <property type="term" value="F:channel activity"/>
    <property type="evidence" value="ECO:0007669"/>
    <property type="project" value="InterPro"/>
</dbReference>
<dbReference type="Proteomes" id="UP000460272">
    <property type="component" value="Unassembled WGS sequence"/>
</dbReference>
<name>A0A6P2C596_9ACTN</name>
<dbReference type="Pfam" id="PF00230">
    <property type="entry name" value="MIP"/>
    <property type="match status" value="1"/>
</dbReference>
<comment type="caution">
    <text evidence="8">The sequence shown here is derived from an EMBL/GenBank/DDBJ whole genome shotgun (WGS) entry which is preliminary data.</text>
</comment>
<organism evidence="8 9">
    <name type="scientific">Trebonia kvetii</name>
    <dbReference type="NCBI Taxonomy" id="2480626"/>
    <lineage>
        <taxon>Bacteria</taxon>
        <taxon>Bacillati</taxon>
        <taxon>Actinomycetota</taxon>
        <taxon>Actinomycetes</taxon>
        <taxon>Streptosporangiales</taxon>
        <taxon>Treboniaceae</taxon>
        <taxon>Trebonia</taxon>
    </lineage>
</organism>
<evidence type="ECO:0000256" key="7">
    <source>
        <dbReference type="SAM" id="Phobius"/>
    </source>
</evidence>
<dbReference type="EMBL" id="RPFW01000001">
    <property type="protein sequence ID" value="TVZ06428.1"/>
    <property type="molecule type" value="Genomic_DNA"/>
</dbReference>
<comment type="similarity">
    <text evidence="6">Belongs to the MIP/aquaporin (TC 1.A.8) family.</text>
</comment>
<evidence type="ECO:0000313" key="8">
    <source>
        <dbReference type="EMBL" id="TVZ06428.1"/>
    </source>
</evidence>
<dbReference type="PANTHER" id="PTHR45724">
    <property type="entry name" value="AQUAPORIN NIP2-1"/>
    <property type="match status" value="1"/>
</dbReference>
<dbReference type="PRINTS" id="PR00783">
    <property type="entry name" value="MINTRINSICP"/>
</dbReference>
<accession>A0A6P2C596</accession>
<evidence type="ECO:0000256" key="3">
    <source>
        <dbReference type="ARBA" id="ARBA00022692"/>
    </source>
</evidence>